<keyword evidence="1" id="KW-0548">Nucleotidyltransferase</keyword>
<reference evidence="1" key="2">
    <citation type="submission" date="2022-01" db="EMBL/GenBank/DDBJ databases">
        <authorList>
            <person name="Yamashiro T."/>
            <person name="Shiraishi A."/>
            <person name="Satake H."/>
            <person name="Nakayama K."/>
        </authorList>
    </citation>
    <scope>NUCLEOTIDE SEQUENCE</scope>
</reference>
<dbReference type="EMBL" id="BQNB010009435">
    <property type="protein sequence ID" value="GJS63489.1"/>
    <property type="molecule type" value="Genomic_DNA"/>
</dbReference>
<organism evidence="1 2">
    <name type="scientific">Tanacetum coccineum</name>
    <dbReference type="NCBI Taxonomy" id="301880"/>
    <lineage>
        <taxon>Eukaryota</taxon>
        <taxon>Viridiplantae</taxon>
        <taxon>Streptophyta</taxon>
        <taxon>Embryophyta</taxon>
        <taxon>Tracheophyta</taxon>
        <taxon>Spermatophyta</taxon>
        <taxon>Magnoliopsida</taxon>
        <taxon>eudicotyledons</taxon>
        <taxon>Gunneridae</taxon>
        <taxon>Pentapetalae</taxon>
        <taxon>asterids</taxon>
        <taxon>campanulids</taxon>
        <taxon>Asterales</taxon>
        <taxon>Asteraceae</taxon>
        <taxon>Asteroideae</taxon>
        <taxon>Anthemideae</taxon>
        <taxon>Anthemidinae</taxon>
        <taxon>Tanacetum</taxon>
    </lineage>
</organism>
<comment type="caution">
    <text evidence="1">The sequence shown here is derived from an EMBL/GenBank/DDBJ whole genome shotgun (WGS) entry which is preliminary data.</text>
</comment>
<reference evidence="1" key="1">
    <citation type="journal article" date="2022" name="Int. J. Mol. Sci.">
        <title>Draft Genome of Tanacetum Coccineum: Genomic Comparison of Closely Related Tanacetum-Family Plants.</title>
        <authorList>
            <person name="Yamashiro T."/>
            <person name="Shiraishi A."/>
            <person name="Nakayama K."/>
            <person name="Satake H."/>
        </authorList>
    </citation>
    <scope>NUCLEOTIDE SEQUENCE</scope>
</reference>
<evidence type="ECO:0000313" key="2">
    <source>
        <dbReference type="Proteomes" id="UP001151760"/>
    </source>
</evidence>
<keyword evidence="1" id="KW-0695">RNA-directed DNA polymerase</keyword>
<evidence type="ECO:0000313" key="1">
    <source>
        <dbReference type="EMBL" id="GJS63489.1"/>
    </source>
</evidence>
<dbReference type="Gene3D" id="3.60.10.10">
    <property type="entry name" value="Endonuclease/exonuclease/phosphatase"/>
    <property type="match status" value="1"/>
</dbReference>
<dbReference type="PANTHER" id="PTHR33116:SF84">
    <property type="entry name" value="RNA-DIRECTED DNA POLYMERASE"/>
    <property type="match status" value="1"/>
</dbReference>
<accession>A0ABQ4XE13</accession>
<keyword evidence="1" id="KW-0808">Transferase</keyword>
<proteinExistence type="predicted"/>
<dbReference type="PANTHER" id="PTHR33116">
    <property type="entry name" value="REVERSE TRANSCRIPTASE ZINC-BINDING DOMAIN-CONTAINING PROTEIN-RELATED-RELATED"/>
    <property type="match status" value="1"/>
</dbReference>
<keyword evidence="2" id="KW-1185">Reference proteome</keyword>
<dbReference type="GO" id="GO:0003964">
    <property type="term" value="F:RNA-directed DNA polymerase activity"/>
    <property type="evidence" value="ECO:0007669"/>
    <property type="project" value="UniProtKB-KW"/>
</dbReference>
<dbReference type="InterPro" id="IPR036691">
    <property type="entry name" value="Endo/exonu/phosph_ase_sf"/>
</dbReference>
<dbReference type="SUPFAM" id="SSF56219">
    <property type="entry name" value="DNase I-like"/>
    <property type="match status" value="1"/>
</dbReference>
<dbReference type="Proteomes" id="UP001151760">
    <property type="component" value="Unassembled WGS sequence"/>
</dbReference>
<protein>
    <submittedName>
        <fullName evidence="1">RNA-directed DNA polymerase, eukaryota, reverse transcriptase zinc-binding domain protein</fullName>
    </submittedName>
</protein>
<sequence length="622" mass="69961">MNGNLPCALLKGVGHTTEQCPKKVVVQPSTAVVVDGDGFTTVVNCRCKGKGTVSWQRKDKLNDITYIVDPNIGDEERCGLNVSDATFNQHNDDSESDIEEAFVEENPNSFKGASTPITESHVDISLLSQVCSKGFKAWDWTSNAKLCTKGCRIILGWNVDVVNVLVLSQTNQAMHVKIVHKASNKIMYCSFIYAGNKVSKRRVLWSELGLHKQVVRGCPWILLGDFNVALNLEDSYSGSSLLNSAMLEFKDCVSNIEVMDINSSGLHFTWNQKPKGGGGILRKLDRIIRNLEFLDAFPGAHAYFHPYRISDHSPAVLKIPNLPMNKPKPFKFFNFITHKSKFLEILASQWNVAVLGHHMYQVTSKLKALKKPLRKLVHDHGNLHDRVKKLRCELDEVQRALDLNPTDQVLCVEEAVYVQTFNEAVLDEERFLKQKAKIEWLDVGDSNSAYFHKSLKSRNQRSRIEVILNADNVEISGPNVPNPKDFNFYARGDVDSARVIRDSLEEFTRVSGLVPSLPKSTAFFCNVANHIKLSILHTMPFSEGKLPVIYLGVPLIPTRLFNMDCKFLVEKARNKIGDWKNKSLSFAGRLQLCSSTEDEQQYHKESVALTPYPQDDALTSKP</sequence>
<name>A0ABQ4XE13_9ASTR</name>
<gene>
    <name evidence="1" type="ORF">Tco_0678053</name>
</gene>